<name>A0A085LKS9_9BILA</name>
<gene>
    <name evidence="1" type="ORF">M513_13553</name>
</gene>
<feature type="non-terminal residue" evidence="1">
    <location>
        <position position="102"/>
    </location>
</feature>
<accession>A0A085LKS9</accession>
<protein>
    <submittedName>
        <fullName evidence="1">Uncharacterized protein</fullName>
    </submittedName>
</protein>
<organism evidence="1 2">
    <name type="scientific">Trichuris suis</name>
    <name type="common">pig whipworm</name>
    <dbReference type="NCBI Taxonomy" id="68888"/>
    <lineage>
        <taxon>Eukaryota</taxon>
        <taxon>Metazoa</taxon>
        <taxon>Ecdysozoa</taxon>
        <taxon>Nematoda</taxon>
        <taxon>Enoplea</taxon>
        <taxon>Dorylaimia</taxon>
        <taxon>Trichinellida</taxon>
        <taxon>Trichuridae</taxon>
        <taxon>Trichuris</taxon>
    </lineage>
</organism>
<dbReference type="Proteomes" id="UP000030764">
    <property type="component" value="Unassembled WGS sequence"/>
</dbReference>
<dbReference type="AlphaFoldDB" id="A0A085LKS9"/>
<evidence type="ECO:0000313" key="2">
    <source>
        <dbReference type="Proteomes" id="UP000030764"/>
    </source>
</evidence>
<evidence type="ECO:0000313" key="1">
    <source>
        <dbReference type="EMBL" id="KFD45575.1"/>
    </source>
</evidence>
<reference evidence="1 2" key="1">
    <citation type="journal article" date="2014" name="Nat. Genet.">
        <title>Genome and transcriptome of the porcine whipworm Trichuris suis.</title>
        <authorList>
            <person name="Jex A.R."/>
            <person name="Nejsum P."/>
            <person name="Schwarz E.M."/>
            <person name="Hu L."/>
            <person name="Young N.D."/>
            <person name="Hall R.S."/>
            <person name="Korhonen P.K."/>
            <person name="Liao S."/>
            <person name="Thamsborg S."/>
            <person name="Xia J."/>
            <person name="Xu P."/>
            <person name="Wang S."/>
            <person name="Scheerlinck J.P."/>
            <person name="Hofmann A."/>
            <person name="Sternberg P.W."/>
            <person name="Wang J."/>
            <person name="Gasser R.B."/>
        </authorList>
    </citation>
    <scope>NUCLEOTIDE SEQUENCE [LARGE SCALE GENOMIC DNA]</scope>
    <source>
        <strain evidence="1">DCEP-RM93M</strain>
    </source>
</reference>
<dbReference type="EMBL" id="KL363460">
    <property type="protein sequence ID" value="KFD45575.1"/>
    <property type="molecule type" value="Genomic_DNA"/>
</dbReference>
<keyword evidence="2" id="KW-1185">Reference proteome</keyword>
<sequence>MAQKSGNDRPLTQFLFEPKEPGGNCEYGKISSRELFSMSLRGTASTPYKKLVSAGQSFSLIRRTSPPSYAPYGRTGALTLLFGRVLDPQPSDSVPEQVWHAW</sequence>
<proteinExistence type="predicted"/>